<gene>
    <name evidence="1" type="ORF">NC998_15825</name>
</gene>
<keyword evidence="2" id="KW-1185">Reference proteome</keyword>
<dbReference type="Proteomes" id="UP001464891">
    <property type="component" value="Unassembled WGS sequence"/>
</dbReference>
<dbReference type="RefSeq" id="WP_242016943.1">
    <property type="nucleotide sequence ID" value="NZ_JAMPKM010000009.1"/>
</dbReference>
<dbReference type="EMBL" id="JAMPKM010000009">
    <property type="protein sequence ID" value="MEP0818568.1"/>
    <property type="molecule type" value="Genomic_DNA"/>
</dbReference>
<sequence>MEAMEPTMTHALKEWAVAVSALVQGQTILLLRKGGIKEQGGTFRVAHDSVVLYPTYEHQKPALLKPAYAAQVQPVASGWHPETVPISAWAQITHILQVVEAATVAQLLPYHIWNERFVSDRLKWKPRTPLYLLLLRAYRLPQTQMIPYRLEYGGCQSWIDLATPISLVDSTPVLSDAEYARQTEGIQAMINESIVKTTATSL</sequence>
<name>A0ABV0J9V9_9CYAN</name>
<proteinExistence type="predicted"/>
<evidence type="ECO:0000313" key="1">
    <source>
        <dbReference type="EMBL" id="MEP0818568.1"/>
    </source>
</evidence>
<evidence type="ECO:0000313" key="2">
    <source>
        <dbReference type="Proteomes" id="UP001464891"/>
    </source>
</evidence>
<comment type="caution">
    <text evidence="1">The sequence shown here is derived from an EMBL/GenBank/DDBJ whole genome shotgun (WGS) entry which is preliminary data.</text>
</comment>
<protein>
    <submittedName>
        <fullName evidence="1">DUF1802 family protein</fullName>
    </submittedName>
</protein>
<dbReference type="InterPro" id="IPR014923">
    <property type="entry name" value="DUF1802"/>
</dbReference>
<dbReference type="PIRSF" id="PIRSF018957">
    <property type="entry name" value="UCP018957"/>
    <property type="match status" value="1"/>
</dbReference>
<dbReference type="InterPro" id="IPR008307">
    <property type="entry name" value="UCP018957"/>
</dbReference>
<dbReference type="Pfam" id="PF08819">
    <property type="entry name" value="DUF1802"/>
    <property type="match status" value="1"/>
</dbReference>
<reference evidence="1 2" key="1">
    <citation type="submission" date="2022-04" db="EMBL/GenBank/DDBJ databases">
        <title>Positive selection, recombination, and allopatry shape intraspecific diversity of widespread and dominant cyanobacteria.</title>
        <authorList>
            <person name="Wei J."/>
            <person name="Shu W."/>
            <person name="Hu C."/>
        </authorList>
    </citation>
    <scope>NUCLEOTIDE SEQUENCE [LARGE SCALE GENOMIC DNA]</scope>
    <source>
        <strain evidence="1 2">GB2-A4</strain>
    </source>
</reference>
<organism evidence="1 2">
    <name type="scientific">Trichocoleus desertorum GB2-A4</name>
    <dbReference type="NCBI Taxonomy" id="2933944"/>
    <lineage>
        <taxon>Bacteria</taxon>
        <taxon>Bacillati</taxon>
        <taxon>Cyanobacteriota</taxon>
        <taxon>Cyanophyceae</taxon>
        <taxon>Leptolyngbyales</taxon>
        <taxon>Trichocoleusaceae</taxon>
        <taxon>Trichocoleus</taxon>
    </lineage>
</organism>
<accession>A0ABV0J9V9</accession>